<accession>A0A248TEB3</accession>
<dbReference type="Proteomes" id="UP000215137">
    <property type="component" value="Chromosome"/>
</dbReference>
<feature type="domain" description="DnaJ homologue subfamily C member 28 conserved" evidence="1">
    <location>
        <begin position="7"/>
        <end position="73"/>
    </location>
</feature>
<organism evidence="2 3">
    <name type="scientific">Cytobacillus kochii</name>
    <dbReference type="NCBI Taxonomy" id="859143"/>
    <lineage>
        <taxon>Bacteria</taxon>
        <taxon>Bacillati</taxon>
        <taxon>Bacillota</taxon>
        <taxon>Bacilli</taxon>
        <taxon>Bacillales</taxon>
        <taxon>Bacillaceae</taxon>
        <taxon>Cytobacillus</taxon>
    </lineage>
</organism>
<dbReference type="AlphaFoldDB" id="A0A248TEB3"/>
<dbReference type="Pfam" id="PF09350">
    <property type="entry name" value="DJC28_CD"/>
    <property type="match status" value="1"/>
</dbReference>
<dbReference type="PANTHER" id="PTHR39158">
    <property type="entry name" value="OS08G0560600 PROTEIN"/>
    <property type="match status" value="1"/>
</dbReference>
<gene>
    <name evidence="2" type="ORF">CKF48_03760</name>
</gene>
<evidence type="ECO:0000313" key="2">
    <source>
        <dbReference type="EMBL" id="ASV66514.1"/>
    </source>
</evidence>
<dbReference type="EMBL" id="CP022983">
    <property type="protein sequence ID" value="ASV66514.1"/>
    <property type="molecule type" value="Genomic_DNA"/>
</dbReference>
<dbReference type="InterPro" id="IPR052573">
    <property type="entry name" value="DnaJ_C_subfamily_28"/>
</dbReference>
<sequence>MDLFSILAEEKIKQAQRQGEFAHLKGHGKPLPKDELSGVPESLRMSYKIMKNAGYTTKEIDLRKEMLTIEQLIASCENEEKEGELKKELNEKRLKFQALLSERKVATNTQIFKNYEQKIENKLFK</sequence>
<protein>
    <recommendedName>
        <fullName evidence="1">DnaJ homologue subfamily C member 28 conserved domain-containing protein</fullName>
    </recommendedName>
</protein>
<keyword evidence="3" id="KW-1185">Reference proteome</keyword>
<proteinExistence type="predicted"/>
<dbReference type="OrthoDB" id="9798476at2"/>
<dbReference type="InterPro" id="IPR018961">
    <property type="entry name" value="DnaJ_homolog_subfam-C_membr-28"/>
</dbReference>
<evidence type="ECO:0000259" key="1">
    <source>
        <dbReference type="Pfam" id="PF09350"/>
    </source>
</evidence>
<evidence type="ECO:0000313" key="3">
    <source>
        <dbReference type="Proteomes" id="UP000215137"/>
    </source>
</evidence>
<dbReference type="GeneID" id="97215171"/>
<reference evidence="2 3" key="1">
    <citation type="submission" date="2017-08" db="EMBL/GenBank/DDBJ databases">
        <title>Complete Genome Sequence of Bacillus kochii Oregon-R-modENCODE STRAIN BDGP4, isolated from Drosophila melanogaster gut.</title>
        <authorList>
            <person name="Wan K.H."/>
            <person name="Yu C."/>
            <person name="Park S."/>
            <person name="Hammonds A.S."/>
            <person name="Booth B.W."/>
            <person name="Celniker S.E."/>
        </authorList>
    </citation>
    <scope>NUCLEOTIDE SEQUENCE [LARGE SCALE GENOMIC DNA]</scope>
    <source>
        <strain evidence="2 3">BDGP4</strain>
    </source>
</reference>
<name>A0A248TEB3_9BACI</name>
<dbReference type="RefSeq" id="WP_095370089.1">
    <property type="nucleotide sequence ID" value="NZ_CANMJM010000007.1"/>
</dbReference>
<dbReference type="KEGG" id="bko:CKF48_03760"/>
<dbReference type="PANTHER" id="PTHR39158:SF1">
    <property type="entry name" value="DNAJ HOMOLOG SUBFAMILY C MEMBER 28"/>
    <property type="match status" value="1"/>
</dbReference>